<dbReference type="SUPFAM" id="SSF55658">
    <property type="entry name" value="L9 N-domain-like"/>
    <property type="match status" value="1"/>
</dbReference>
<dbReference type="InterPro" id="IPR009027">
    <property type="entry name" value="Ribosomal_bL9/RNase_H1_N"/>
</dbReference>
<reference evidence="10" key="2">
    <citation type="journal article" date="2021" name="PeerJ">
        <title>Extensive microbial diversity within the chicken gut microbiome revealed by metagenomics and culture.</title>
        <authorList>
            <person name="Gilroy R."/>
            <person name="Ravi A."/>
            <person name="Getino M."/>
            <person name="Pursley I."/>
            <person name="Horton D.L."/>
            <person name="Alikhan N.F."/>
            <person name="Baker D."/>
            <person name="Gharbi K."/>
            <person name="Hall N."/>
            <person name="Watson M."/>
            <person name="Adriaenssens E.M."/>
            <person name="Foster-Nyarko E."/>
            <person name="Jarju S."/>
            <person name="Secka A."/>
            <person name="Antonio M."/>
            <person name="Oren A."/>
            <person name="Chaudhuri R.R."/>
            <person name="La Ragione R."/>
            <person name="Hildebrand F."/>
            <person name="Pallen M.J."/>
        </authorList>
    </citation>
    <scope>NUCLEOTIDE SEQUENCE</scope>
    <source>
        <strain evidence="10">CHK197-8231</strain>
    </source>
</reference>
<evidence type="ECO:0000256" key="6">
    <source>
        <dbReference type="ARBA" id="ARBA00035292"/>
    </source>
</evidence>
<comment type="caution">
    <text evidence="10">The sequence shown here is derived from an EMBL/GenBank/DDBJ whole genome shotgun (WGS) entry which is preliminary data.</text>
</comment>
<accession>A0A9D1HV74</accession>
<dbReference type="InterPro" id="IPR020070">
    <property type="entry name" value="Ribosomal_bL9_N"/>
</dbReference>
<dbReference type="InterPro" id="IPR036935">
    <property type="entry name" value="Ribosomal_bL9_N_sf"/>
</dbReference>
<dbReference type="GO" id="GO:0019843">
    <property type="term" value="F:rRNA binding"/>
    <property type="evidence" value="ECO:0007669"/>
    <property type="project" value="UniProtKB-UniRule"/>
</dbReference>
<dbReference type="FunFam" id="3.40.5.10:FF:000002">
    <property type="entry name" value="50S ribosomal protein L9"/>
    <property type="match status" value="1"/>
</dbReference>
<keyword evidence="5 7" id="KW-0687">Ribonucleoprotein</keyword>
<organism evidence="10 11">
    <name type="scientific">Candidatus Fimihabitans intestinipullorum</name>
    <dbReference type="NCBI Taxonomy" id="2840820"/>
    <lineage>
        <taxon>Bacteria</taxon>
        <taxon>Bacillati</taxon>
        <taxon>Mycoplasmatota</taxon>
        <taxon>Mycoplasmatota incertae sedis</taxon>
        <taxon>Candidatus Fimihabitans</taxon>
    </lineage>
</organism>
<protein>
    <recommendedName>
        <fullName evidence="6 7">Large ribosomal subunit protein bL9</fullName>
    </recommendedName>
</protein>
<dbReference type="EMBL" id="DVML01000009">
    <property type="protein sequence ID" value="HIU22233.1"/>
    <property type="molecule type" value="Genomic_DNA"/>
</dbReference>
<reference evidence="10" key="1">
    <citation type="submission" date="2020-10" db="EMBL/GenBank/DDBJ databases">
        <authorList>
            <person name="Gilroy R."/>
        </authorList>
    </citation>
    <scope>NUCLEOTIDE SEQUENCE</scope>
    <source>
        <strain evidence="10">CHK197-8231</strain>
    </source>
</reference>
<evidence type="ECO:0000313" key="11">
    <source>
        <dbReference type="Proteomes" id="UP000824087"/>
    </source>
</evidence>
<evidence type="ECO:0000259" key="9">
    <source>
        <dbReference type="PROSITE" id="PS00651"/>
    </source>
</evidence>
<dbReference type="GO" id="GO:0006412">
    <property type="term" value="P:translation"/>
    <property type="evidence" value="ECO:0007669"/>
    <property type="project" value="UniProtKB-UniRule"/>
</dbReference>
<evidence type="ECO:0000256" key="8">
    <source>
        <dbReference type="SAM" id="Coils"/>
    </source>
</evidence>
<comment type="function">
    <text evidence="7">Binds to the 23S rRNA.</text>
</comment>
<dbReference type="InterPro" id="IPR036791">
    <property type="entry name" value="Ribosomal_bL9_C_sf"/>
</dbReference>
<dbReference type="GO" id="GO:0003735">
    <property type="term" value="F:structural constituent of ribosome"/>
    <property type="evidence" value="ECO:0007669"/>
    <property type="project" value="InterPro"/>
</dbReference>
<keyword evidence="2 7" id="KW-0699">rRNA-binding</keyword>
<dbReference type="GO" id="GO:1990904">
    <property type="term" value="C:ribonucleoprotein complex"/>
    <property type="evidence" value="ECO:0007669"/>
    <property type="project" value="UniProtKB-KW"/>
</dbReference>
<feature type="domain" description="Ribosomal protein L9" evidence="9">
    <location>
        <begin position="13"/>
        <end position="40"/>
    </location>
</feature>
<evidence type="ECO:0000256" key="4">
    <source>
        <dbReference type="ARBA" id="ARBA00022980"/>
    </source>
</evidence>
<dbReference type="InterPro" id="IPR000244">
    <property type="entry name" value="Ribosomal_bL9"/>
</dbReference>
<dbReference type="NCBIfam" id="TIGR00158">
    <property type="entry name" value="L9"/>
    <property type="match status" value="1"/>
</dbReference>
<dbReference type="Gene3D" id="3.40.5.10">
    <property type="entry name" value="Ribosomal protein L9, N-terminal domain"/>
    <property type="match status" value="1"/>
</dbReference>
<evidence type="ECO:0000256" key="5">
    <source>
        <dbReference type="ARBA" id="ARBA00023274"/>
    </source>
</evidence>
<dbReference type="AlphaFoldDB" id="A0A9D1HV74"/>
<evidence type="ECO:0000313" key="10">
    <source>
        <dbReference type="EMBL" id="HIU22233.1"/>
    </source>
</evidence>
<sequence>MKVIFIKDVKGQGKKGEVKEVKDGYGMNFLVKKGYAVLATDNNMTHLKKEKETAQLEENLLIREMESLKEKLEHEKVSFTAKTGEQDKMFGQISVKQIKKALQDKGYQIDKNAILLDHPIMSLGVHEVKIQLHKKVIATLKVHVVKGK</sequence>
<comment type="similarity">
    <text evidence="1 7">Belongs to the bacterial ribosomal protein bL9 family.</text>
</comment>
<evidence type="ECO:0000256" key="3">
    <source>
        <dbReference type="ARBA" id="ARBA00022884"/>
    </source>
</evidence>
<keyword evidence="3 7" id="KW-0694">RNA-binding</keyword>
<feature type="coiled-coil region" evidence="8">
    <location>
        <begin position="51"/>
        <end position="82"/>
    </location>
</feature>
<name>A0A9D1HV74_9BACT</name>
<dbReference type="GO" id="GO:0005840">
    <property type="term" value="C:ribosome"/>
    <property type="evidence" value="ECO:0007669"/>
    <property type="project" value="UniProtKB-KW"/>
</dbReference>
<dbReference type="InterPro" id="IPR020594">
    <property type="entry name" value="Ribosomal_bL9_bac/chp"/>
</dbReference>
<evidence type="ECO:0000256" key="7">
    <source>
        <dbReference type="HAMAP-Rule" id="MF_00503"/>
    </source>
</evidence>
<dbReference type="Pfam" id="PF01281">
    <property type="entry name" value="Ribosomal_L9_N"/>
    <property type="match status" value="1"/>
</dbReference>
<dbReference type="SUPFAM" id="SSF55653">
    <property type="entry name" value="Ribosomal protein L9 C-domain"/>
    <property type="match status" value="1"/>
</dbReference>
<dbReference type="Pfam" id="PF03948">
    <property type="entry name" value="Ribosomal_L9_C"/>
    <property type="match status" value="1"/>
</dbReference>
<dbReference type="InterPro" id="IPR020069">
    <property type="entry name" value="Ribosomal_bL9_C"/>
</dbReference>
<keyword evidence="8" id="KW-0175">Coiled coil</keyword>
<evidence type="ECO:0000256" key="1">
    <source>
        <dbReference type="ARBA" id="ARBA00010605"/>
    </source>
</evidence>
<dbReference type="PANTHER" id="PTHR21368">
    <property type="entry name" value="50S RIBOSOMAL PROTEIN L9"/>
    <property type="match status" value="1"/>
</dbReference>
<gene>
    <name evidence="7 10" type="primary">rplI</name>
    <name evidence="10" type="ORF">IAD49_01490</name>
</gene>
<keyword evidence="4 7" id="KW-0689">Ribosomal protein</keyword>
<dbReference type="Proteomes" id="UP000824087">
    <property type="component" value="Unassembled WGS sequence"/>
</dbReference>
<proteinExistence type="inferred from homology"/>
<dbReference type="Gene3D" id="3.10.430.100">
    <property type="entry name" value="Ribosomal protein L9, C-terminal domain"/>
    <property type="match status" value="1"/>
</dbReference>
<dbReference type="HAMAP" id="MF_00503">
    <property type="entry name" value="Ribosomal_bL9"/>
    <property type="match status" value="1"/>
</dbReference>
<evidence type="ECO:0000256" key="2">
    <source>
        <dbReference type="ARBA" id="ARBA00022730"/>
    </source>
</evidence>
<dbReference type="PROSITE" id="PS00651">
    <property type="entry name" value="RIBOSOMAL_L9"/>
    <property type="match status" value="1"/>
</dbReference>